<dbReference type="RefSeq" id="WP_041352669.1">
    <property type="nucleotide sequence ID" value="NC_007614.1"/>
</dbReference>
<protein>
    <submittedName>
        <fullName evidence="1">Uncharacterized protein</fullName>
    </submittedName>
</protein>
<dbReference type="EMBL" id="FNVK01000009">
    <property type="protein sequence ID" value="SEF78089.1"/>
    <property type="molecule type" value="Genomic_DNA"/>
</dbReference>
<proteinExistence type="predicted"/>
<name>A0A1H5USR7_NITMU</name>
<evidence type="ECO:0000313" key="1">
    <source>
        <dbReference type="EMBL" id="SEF78089.1"/>
    </source>
</evidence>
<evidence type="ECO:0000313" key="2">
    <source>
        <dbReference type="Proteomes" id="UP000236751"/>
    </source>
</evidence>
<dbReference type="AlphaFoldDB" id="A0A1H5USR7"/>
<accession>A0A1H5USR7</accession>
<dbReference type="OrthoDB" id="7057421at2"/>
<sequence length="134" mass="15322">MLLGMAFECLLKGFISLVRLENGESPPLPKDCYTHRLEALARRPECVSLAITMEEMEALSRLSPYIEWSGRYPVPKRAKELHFVGVSNFDRDAELRLWHRLVSLLGDRAWVMKGGPVSKGGYKLYLDGRKEKLD</sequence>
<reference evidence="1 2" key="1">
    <citation type="submission" date="2016-10" db="EMBL/GenBank/DDBJ databases">
        <authorList>
            <person name="de Groot N.N."/>
        </authorList>
    </citation>
    <scope>NUCLEOTIDE SEQUENCE [LARGE SCALE GENOMIC DNA]</scope>
    <source>
        <strain evidence="1 2">Nl13</strain>
    </source>
</reference>
<gene>
    <name evidence="1" type="ORF">SAMN05216403_1097</name>
</gene>
<organism evidence="1 2">
    <name type="scientific">Nitrosospira multiformis (strain ATCC 25196 / NCIMB 11849 / C 71)</name>
    <dbReference type="NCBI Taxonomy" id="323848"/>
    <lineage>
        <taxon>Bacteria</taxon>
        <taxon>Pseudomonadati</taxon>
        <taxon>Pseudomonadota</taxon>
        <taxon>Betaproteobacteria</taxon>
        <taxon>Nitrosomonadales</taxon>
        <taxon>Nitrosomonadaceae</taxon>
        <taxon>Nitrosospira</taxon>
    </lineage>
</organism>
<dbReference type="Proteomes" id="UP000236751">
    <property type="component" value="Unassembled WGS sequence"/>
</dbReference>